<evidence type="ECO:0000313" key="8">
    <source>
        <dbReference type="Proteomes" id="UP000642748"/>
    </source>
</evidence>
<dbReference type="Gene3D" id="3.30.390.30">
    <property type="match status" value="1"/>
</dbReference>
<proteinExistence type="predicted"/>
<dbReference type="Gene3D" id="3.50.50.60">
    <property type="entry name" value="FAD/NAD(P)-binding domain"/>
    <property type="match status" value="2"/>
</dbReference>
<feature type="domain" description="FAD/NAD(P)-binding" evidence="5">
    <location>
        <begin position="7"/>
        <end position="301"/>
    </location>
</feature>
<evidence type="ECO:0000313" key="7">
    <source>
        <dbReference type="EMBL" id="GIH20613.1"/>
    </source>
</evidence>
<dbReference type="InterPro" id="IPR016156">
    <property type="entry name" value="FAD/NAD-linked_Rdtase_dimer_sf"/>
</dbReference>
<sequence>MDERVFVIVGASLTGAKAAEGLRDAGFEGKIMLIGEEIERPYERPPLSKGYLQGNDPRDGAFVHPEQWYAEHDVTLRLGTRVTALDPAAHSLTLDGVETVGYDKLLLATGSRVRQLTVPGVELNGVRYLRTMPESDGLRERLSRGGNVVVIGAGWIGLETAAAARGYGATVTVVELDTLPLRRPLGDELAAFFAELHKAHGVTLRFGAGVREFRGSAGTLTAVVLEDGTELPADLAIVGVGIQPATELAETSGLTVDNGIVTDAALRTSDSDVYAAGDVASTHNALLGRPIRVEHWANALNGGEAAGRSMAGEDVTYDRVPYFFTDQYDLGMEYSGYVEPGGYDRIVYRGDPSFVDGKVPEFIAFWVKDDRVLAGMNVNVWDVTDDVQALIRAGYSGGKVNLDKLADPQVPLTELII</sequence>
<dbReference type="EMBL" id="BONZ01000101">
    <property type="protein sequence ID" value="GIH20613.1"/>
    <property type="molecule type" value="Genomic_DNA"/>
</dbReference>
<comment type="caution">
    <text evidence="7">The sequence shown here is derived from an EMBL/GenBank/DDBJ whole genome shotgun (WGS) entry which is preliminary data.</text>
</comment>
<dbReference type="InterPro" id="IPR050446">
    <property type="entry name" value="FAD-oxidoreductase/Apoptosis"/>
</dbReference>
<keyword evidence="2" id="KW-0285">Flavoprotein</keyword>
<feature type="domain" description="Reductase C-terminal" evidence="6">
    <location>
        <begin position="322"/>
        <end position="415"/>
    </location>
</feature>
<dbReference type="PANTHER" id="PTHR43557:SF2">
    <property type="entry name" value="RIESKE DOMAIN-CONTAINING PROTEIN-RELATED"/>
    <property type="match status" value="1"/>
</dbReference>
<dbReference type="InterPro" id="IPR023753">
    <property type="entry name" value="FAD/NAD-binding_dom"/>
</dbReference>
<dbReference type="Proteomes" id="UP000642748">
    <property type="component" value="Unassembled WGS sequence"/>
</dbReference>
<keyword evidence="3" id="KW-0274">FAD</keyword>
<dbReference type="Pfam" id="PF07992">
    <property type="entry name" value="Pyr_redox_2"/>
    <property type="match status" value="1"/>
</dbReference>
<evidence type="ECO:0000256" key="1">
    <source>
        <dbReference type="ARBA" id="ARBA00001974"/>
    </source>
</evidence>
<name>A0A8J3R174_9ACTN</name>
<dbReference type="PRINTS" id="PR00368">
    <property type="entry name" value="FADPNR"/>
</dbReference>
<keyword evidence="8" id="KW-1185">Reference proteome</keyword>
<evidence type="ECO:0000259" key="5">
    <source>
        <dbReference type="Pfam" id="PF07992"/>
    </source>
</evidence>
<evidence type="ECO:0000256" key="4">
    <source>
        <dbReference type="ARBA" id="ARBA00023002"/>
    </source>
</evidence>
<protein>
    <submittedName>
        <fullName evidence="7">Pyridine nucleotide-disulfide oxidoreductase</fullName>
    </submittedName>
</protein>
<dbReference type="GO" id="GO:0016651">
    <property type="term" value="F:oxidoreductase activity, acting on NAD(P)H"/>
    <property type="evidence" value="ECO:0007669"/>
    <property type="project" value="TreeGrafter"/>
</dbReference>
<comment type="cofactor">
    <cofactor evidence="1">
        <name>FAD</name>
        <dbReference type="ChEBI" id="CHEBI:57692"/>
    </cofactor>
</comment>
<evidence type="ECO:0000256" key="2">
    <source>
        <dbReference type="ARBA" id="ARBA00022630"/>
    </source>
</evidence>
<keyword evidence="4" id="KW-0560">Oxidoreductase</keyword>
<dbReference type="Pfam" id="PF14759">
    <property type="entry name" value="Reductase_C"/>
    <property type="match status" value="1"/>
</dbReference>
<dbReference type="InterPro" id="IPR028202">
    <property type="entry name" value="Reductase_C"/>
</dbReference>
<dbReference type="SUPFAM" id="SSF51905">
    <property type="entry name" value="FAD/NAD(P)-binding domain"/>
    <property type="match status" value="2"/>
</dbReference>
<gene>
    <name evidence="7" type="ORF">Raf01_87850</name>
</gene>
<dbReference type="AlphaFoldDB" id="A0A8J3R174"/>
<evidence type="ECO:0000259" key="6">
    <source>
        <dbReference type="Pfam" id="PF14759"/>
    </source>
</evidence>
<dbReference type="PANTHER" id="PTHR43557">
    <property type="entry name" value="APOPTOSIS-INDUCING FACTOR 1"/>
    <property type="match status" value="1"/>
</dbReference>
<dbReference type="SUPFAM" id="SSF55424">
    <property type="entry name" value="FAD/NAD-linked reductases, dimerisation (C-terminal) domain"/>
    <property type="match status" value="1"/>
</dbReference>
<evidence type="ECO:0000256" key="3">
    <source>
        <dbReference type="ARBA" id="ARBA00022827"/>
    </source>
</evidence>
<accession>A0A8J3R174</accession>
<dbReference type="InterPro" id="IPR036188">
    <property type="entry name" value="FAD/NAD-bd_sf"/>
</dbReference>
<dbReference type="RefSeq" id="WP_203924033.1">
    <property type="nucleotide sequence ID" value="NZ_BONZ01000101.1"/>
</dbReference>
<dbReference type="GO" id="GO:0005737">
    <property type="term" value="C:cytoplasm"/>
    <property type="evidence" value="ECO:0007669"/>
    <property type="project" value="TreeGrafter"/>
</dbReference>
<reference evidence="7" key="1">
    <citation type="submission" date="2021-01" db="EMBL/GenBank/DDBJ databases">
        <title>Whole genome shotgun sequence of Rugosimonospora africana NBRC 104875.</title>
        <authorList>
            <person name="Komaki H."/>
            <person name="Tamura T."/>
        </authorList>
    </citation>
    <scope>NUCLEOTIDE SEQUENCE</scope>
    <source>
        <strain evidence="7">NBRC 104875</strain>
    </source>
</reference>
<dbReference type="PRINTS" id="PR00411">
    <property type="entry name" value="PNDRDTASEI"/>
</dbReference>
<organism evidence="7 8">
    <name type="scientific">Rugosimonospora africana</name>
    <dbReference type="NCBI Taxonomy" id="556532"/>
    <lineage>
        <taxon>Bacteria</taxon>
        <taxon>Bacillati</taxon>
        <taxon>Actinomycetota</taxon>
        <taxon>Actinomycetes</taxon>
        <taxon>Micromonosporales</taxon>
        <taxon>Micromonosporaceae</taxon>
        <taxon>Rugosimonospora</taxon>
    </lineage>
</organism>